<evidence type="ECO:0000313" key="2">
    <source>
        <dbReference type="Proteomes" id="UP000270296"/>
    </source>
</evidence>
<dbReference type="EMBL" id="UZAM01006855">
    <property type="protein sequence ID" value="VDO94642.1"/>
    <property type="molecule type" value="Genomic_DNA"/>
</dbReference>
<dbReference type="PANTHER" id="PTHR46814:SF1">
    <property type="entry name" value="EGALITARIAN, ISOFORM B"/>
    <property type="match status" value="1"/>
</dbReference>
<dbReference type="OrthoDB" id="368776at2759"/>
<dbReference type="Gene3D" id="3.30.420.10">
    <property type="entry name" value="Ribonuclease H-like superfamily/Ribonuclease H"/>
    <property type="match status" value="1"/>
</dbReference>
<proteinExistence type="predicted"/>
<protein>
    <submittedName>
        <fullName evidence="1 3">Uncharacterized protein</fullName>
    </submittedName>
</protein>
<dbReference type="SUPFAM" id="SSF53098">
    <property type="entry name" value="Ribonuclease H-like"/>
    <property type="match status" value="1"/>
</dbReference>
<accession>A0A183ID38</accession>
<dbReference type="WBParaSite" id="SBAD_0000160301-mRNA-1">
    <property type="protein sequence ID" value="SBAD_0000160301-mRNA-1"/>
    <property type="gene ID" value="SBAD_0000160301"/>
</dbReference>
<sequence length="156" mass="17844">MVISAEDVVVHDCRKPSIILREQYHIHIREVFDTQIAYHLIQQQESDRTVPFGPLKQLNLLPIPFTQLQQVYDPVGFVNRQPPPPTWSTRPVTDEVLSVASEQALSLLPTIYRRINRLLSPKCMGRFYRLCQESVTAPSNIIPTIPDKMVSNDLPA</sequence>
<reference evidence="3" key="1">
    <citation type="submission" date="2016-06" db="UniProtKB">
        <authorList>
            <consortium name="WormBaseParasite"/>
        </authorList>
    </citation>
    <scope>IDENTIFICATION</scope>
</reference>
<organism evidence="3">
    <name type="scientific">Soboliphyme baturini</name>
    <dbReference type="NCBI Taxonomy" id="241478"/>
    <lineage>
        <taxon>Eukaryota</taxon>
        <taxon>Metazoa</taxon>
        <taxon>Ecdysozoa</taxon>
        <taxon>Nematoda</taxon>
        <taxon>Enoplea</taxon>
        <taxon>Dorylaimia</taxon>
        <taxon>Dioctophymatida</taxon>
        <taxon>Dioctophymatoidea</taxon>
        <taxon>Soboliphymatidae</taxon>
        <taxon>Soboliphyme</taxon>
    </lineage>
</organism>
<dbReference type="PANTHER" id="PTHR46814">
    <property type="entry name" value="EGALITARIAN, ISOFORM B"/>
    <property type="match status" value="1"/>
</dbReference>
<dbReference type="InterPro" id="IPR012337">
    <property type="entry name" value="RNaseH-like_sf"/>
</dbReference>
<evidence type="ECO:0000313" key="1">
    <source>
        <dbReference type="EMBL" id="VDO94642.1"/>
    </source>
</evidence>
<keyword evidence="2" id="KW-1185">Reference proteome</keyword>
<name>A0A183ID38_9BILA</name>
<dbReference type="Proteomes" id="UP000270296">
    <property type="component" value="Unassembled WGS sequence"/>
</dbReference>
<gene>
    <name evidence="1" type="ORF">SBAD_LOCUS1532</name>
</gene>
<reference evidence="1 2" key="2">
    <citation type="submission" date="2018-11" db="EMBL/GenBank/DDBJ databases">
        <authorList>
            <consortium name="Pathogen Informatics"/>
        </authorList>
    </citation>
    <scope>NUCLEOTIDE SEQUENCE [LARGE SCALE GENOMIC DNA]</scope>
</reference>
<dbReference type="GO" id="GO:0003676">
    <property type="term" value="F:nucleic acid binding"/>
    <property type="evidence" value="ECO:0007669"/>
    <property type="project" value="InterPro"/>
</dbReference>
<evidence type="ECO:0000313" key="3">
    <source>
        <dbReference type="WBParaSite" id="SBAD_0000160301-mRNA-1"/>
    </source>
</evidence>
<dbReference type="InterPro" id="IPR036397">
    <property type="entry name" value="RNaseH_sf"/>
</dbReference>
<dbReference type="AlphaFoldDB" id="A0A183ID38"/>